<accession>A0A5C5YL82</accession>
<dbReference type="Proteomes" id="UP000318478">
    <property type="component" value="Unassembled WGS sequence"/>
</dbReference>
<proteinExistence type="predicted"/>
<dbReference type="EMBL" id="SJPO01000007">
    <property type="protein sequence ID" value="TWT75607.1"/>
    <property type="molecule type" value="Genomic_DNA"/>
</dbReference>
<name>A0A5C5YL82_9BACT</name>
<organism evidence="1 2">
    <name type="scientific">Posidoniimonas polymericola</name>
    <dbReference type="NCBI Taxonomy" id="2528002"/>
    <lineage>
        <taxon>Bacteria</taxon>
        <taxon>Pseudomonadati</taxon>
        <taxon>Planctomycetota</taxon>
        <taxon>Planctomycetia</taxon>
        <taxon>Pirellulales</taxon>
        <taxon>Lacipirellulaceae</taxon>
        <taxon>Posidoniimonas</taxon>
    </lineage>
</organism>
<evidence type="ECO:0000313" key="2">
    <source>
        <dbReference type="Proteomes" id="UP000318478"/>
    </source>
</evidence>
<dbReference type="Pfam" id="PF05936">
    <property type="entry name" value="T6SS_VasE"/>
    <property type="match status" value="1"/>
</dbReference>
<reference evidence="1 2" key="1">
    <citation type="submission" date="2019-02" db="EMBL/GenBank/DDBJ databases">
        <title>Deep-cultivation of Planctomycetes and their phenomic and genomic characterization uncovers novel biology.</title>
        <authorList>
            <person name="Wiegand S."/>
            <person name="Jogler M."/>
            <person name="Boedeker C."/>
            <person name="Pinto D."/>
            <person name="Vollmers J."/>
            <person name="Rivas-Marin E."/>
            <person name="Kohn T."/>
            <person name="Peeters S.H."/>
            <person name="Heuer A."/>
            <person name="Rast P."/>
            <person name="Oberbeckmann S."/>
            <person name="Bunk B."/>
            <person name="Jeske O."/>
            <person name="Meyerdierks A."/>
            <person name="Storesund J.E."/>
            <person name="Kallscheuer N."/>
            <person name="Luecker S."/>
            <person name="Lage O.M."/>
            <person name="Pohl T."/>
            <person name="Merkel B.J."/>
            <person name="Hornburger P."/>
            <person name="Mueller R.-W."/>
            <person name="Bruemmer F."/>
            <person name="Labrenz M."/>
            <person name="Spormann A.M."/>
            <person name="Op Den Camp H."/>
            <person name="Overmann J."/>
            <person name="Amann R."/>
            <person name="Jetten M.S.M."/>
            <person name="Mascher T."/>
            <person name="Medema M.H."/>
            <person name="Devos D.P."/>
            <person name="Kaster A.-K."/>
            <person name="Ovreas L."/>
            <person name="Rohde M."/>
            <person name="Galperin M.Y."/>
            <person name="Jogler C."/>
        </authorList>
    </citation>
    <scope>NUCLEOTIDE SEQUENCE [LARGE SCALE GENOMIC DNA]</scope>
    <source>
        <strain evidence="1 2">Pla123a</strain>
    </source>
</reference>
<evidence type="ECO:0008006" key="3">
    <source>
        <dbReference type="Google" id="ProtNLM"/>
    </source>
</evidence>
<dbReference type="AlphaFoldDB" id="A0A5C5YL82"/>
<dbReference type="PANTHER" id="PTHR35566:SF1">
    <property type="entry name" value="TYPE VI SECRETION SYSTEM BASEPLATE COMPONENT TSSK1"/>
    <property type="match status" value="1"/>
</dbReference>
<comment type="caution">
    <text evidence="1">The sequence shown here is derived from an EMBL/GenBank/DDBJ whole genome shotgun (WGS) entry which is preliminary data.</text>
</comment>
<protein>
    <recommendedName>
        <fullName evidence="3">Type VI secretion protein, VC_A0114 family</fullName>
    </recommendedName>
</protein>
<keyword evidence="2" id="KW-1185">Reference proteome</keyword>
<gene>
    <name evidence="1" type="ORF">Pla123a_31170</name>
</gene>
<evidence type="ECO:0000313" key="1">
    <source>
        <dbReference type="EMBL" id="TWT75607.1"/>
    </source>
</evidence>
<sequence length="492" mass="54112">MSMCEHSVHWHEGMFLTPHHFQAADRRNAQLRQLGSQWDSHYNWGLRAVEIDADALANHRLVVRRLRARMPDGELLSFPEDASLPVLDLQAALRKHERVTIYLALPLENDTRPNTTANGADLVARRVIDTRQTLDENSGDQPQPIQVLRPNARLLVTGDDLAGFVVLPIGGVRRSESSTGSPVVDHEFIPPLLSCDAWPPLHQGVLGRLLDRIEKKAEVIGSQAAARQIGFDSAGPGERLMLEQLRELNAATAVLRIDATSQGVAPLTLYRELARVVGRLSIFGPRGQLTPLPAYDHDDLAGCFLAVRAAIEGLLERVTQPAYQERLFTRKEMLLRADLDPAWLHSGRSLFVGVQSSLPADEVERLLSTGRNIKFGCANRADSLFLMGQAGLEPRRVVHTPRALPVRKGLQFYTLSADAAPEEWRHVERSMTVAARLSEQLLVDEFADSGSVVIDVDGKAATLRMSLFAVEDETAGAPTGVEANEPAELAAL</sequence>
<dbReference type="PANTHER" id="PTHR35566">
    <property type="entry name" value="BLR3599 PROTEIN"/>
    <property type="match status" value="1"/>
</dbReference>
<dbReference type="NCBIfam" id="TIGR03353">
    <property type="entry name" value="VI_chp_4"/>
    <property type="match status" value="1"/>
</dbReference>
<dbReference type="OrthoDB" id="9775333at2"/>
<dbReference type="InterPro" id="IPR010263">
    <property type="entry name" value="T6SS_TssK"/>
</dbReference>